<dbReference type="EMBL" id="NRSD01000029">
    <property type="protein sequence ID" value="MBK1646646.1"/>
    <property type="molecule type" value="Genomic_DNA"/>
</dbReference>
<dbReference type="EC" id="2.8.1.-" evidence="3"/>
<proteinExistence type="inferred from homology"/>
<dbReference type="GO" id="GO:0005737">
    <property type="term" value="C:cytoplasm"/>
    <property type="evidence" value="ECO:0007669"/>
    <property type="project" value="UniProtKB-SubCell"/>
</dbReference>
<name>A0A9X0WLC5_9GAMM</name>
<dbReference type="PIRSF" id="PIRSF006223">
    <property type="entry name" value="DsrC_TusE"/>
    <property type="match status" value="1"/>
</dbReference>
<gene>
    <name evidence="4" type="ORF">CKO25_18780</name>
</gene>
<evidence type="ECO:0000313" key="4">
    <source>
        <dbReference type="EMBL" id="MBK1646646.1"/>
    </source>
</evidence>
<dbReference type="GO" id="GO:0016740">
    <property type="term" value="F:transferase activity"/>
    <property type="evidence" value="ECO:0007669"/>
    <property type="project" value="UniProtKB-KW"/>
</dbReference>
<accession>A0A9X0WLC5</accession>
<comment type="similarity">
    <text evidence="3">Belongs to the dsrC/tusE family.</text>
</comment>
<dbReference type="PANTHER" id="PTHR37010:SF1">
    <property type="entry name" value="SULFURTRANSFERASE TUSE"/>
    <property type="match status" value="1"/>
</dbReference>
<evidence type="ECO:0000256" key="3">
    <source>
        <dbReference type="PIRNR" id="PIRNR006223"/>
    </source>
</evidence>
<comment type="function">
    <text evidence="3">Part of a sulfur-relay system.</text>
</comment>
<dbReference type="NCBIfam" id="TIGR03342">
    <property type="entry name" value="dsrC_tusE_dsvC"/>
    <property type="match status" value="1"/>
</dbReference>
<dbReference type="Pfam" id="PF04358">
    <property type="entry name" value="DsrC"/>
    <property type="match status" value="1"/>
</dbReference>
<dbReference type="InterPro" id="IPR025526">
    <property type="entry name" value="DsrC-like_dom_sf"/>
</dbReference>
<dbReference type="AlphaFoldDB" id="A0A9X0WLC5"/>
<keyword evidence="3" id="KW-0808">Transferase</keyword>
<dbReference type="RefSeq" id="WP_200389466.1">
    <property type="nucleotide sequence ID" value="NZ_NRSD01000029.1"/>
</dbReference>
<dbReference type="SUPFAM" id="SSF69721">
    <property type="entry name" value="DsrC, the gamma subunit of dissimilatory sulfite reductase"/>
    <property type="match status" value="1"/>
</dbReference>
<dbReference type="InterPro" id="IPR007453">
    <property type="entry name" value="DsrC/TusE"/>
</dbReference>
<dbReference type="Gene3D" id="1.10.10.370">
    <property type="entry name" value="DsrC-like protein, C-terminal domain"/>
    <property type="match status" value="1"/>
</dbReference>
<dbReference type="PANTHER" id="PTHR37010">
    <property type="entry name" value="SULFURTRANSFERASE TUSE"/>
    <property type="match status" value="1"/>
</dbReference>
<comment type="caution">
    <text evidence="4">The sequence shown here is derived from an EMBL/GenBank/DDBJ whole genome shotgun (WGS) entry which is preliminary data.</text>
</comment>
<keyword evidence="5" id="KW-1185">Reference proteome</keyword>
<dbReference type="Gene3D" id="3.30.1420.10">
    <property type="match status" value="1"/>
</dbReference>
<keyword evidence="2" id="KW-0963">Cytoplasm</keyword>
<comment type="subcellular location">
    <subcellularLocation>
        <location evidence="1">Cytoplasm</location>
    </subcellularLocation>
</comment>
<dbReference type="GO" id="GO:0002143">
    <property type="term" value="P:tRNA wobble position uridine thiolation"/>
    <property type="evidence" value="ECO:0007669"/>
    <property type="project" value="TreeGrafter"/>
</dbReference>
<evidence type="ECO:0000313" key="5">
    <source>
        <dbReference type="Proteomes" id="UP001138802"/>
    </source>
</evidence>
<dbReference type="GO" id="GO:0097163">
    <property type="term" value="F:sulfur carrier activity"/>
    <property type="evidence" value="ECO:0007669"/>
    <property type="project" value="TreeGrafter"/>
</dbReference>
<protein>
    <recommendedName>
        <fullName evidence="3">Sulfurtransferase</fullName>
        <ecNumber evidence="3">2.8.1.-</ecNumber>
    </recommendedName>
</protein>
<dbReference type="Proteomes" id="UP001138802">
    <property type="component" value="Unassembled WGS sequence"/>
</dbReference>
<dbReference type="InterPro" id="IPR042072">
    <property type="entry name" value="DsrC-like_C"/>
</dbReference>
<evidence type="ECO:0000256" key="2">
    <source>
        <dbReference type="ARBA" id="ARBA00022490"/>
    </source>
</evidence>
<organism evidence="4 5">
    <name type="scientific">Thiocapsa imhoffii</name>
    <dbReference type="NCBI Taxonomy" id="382777"/>
    <lineage>
        <taxon>Bacteria</taxon>
        <taxon>Pseudomonadati</taxon>
        <taxon>Pseudomonadota</taxon>
        <taxon>Gammaproteobacteria</taxon>
        <taxon>Chromatiales</taxon>
        <taxon>Chromatiaceae</taxon>
        <taxon>Thiocapsa</taxon>
    </lineage>
</organism>
<evidence type="ECO:0000256" key="1">
    <source>
        <dbReference type="ARBA" id="ARBA00004496"/>
    </source>
</evidence>
<reference evidence="4 5" key="1">
    <citation type="journal article" date="2020" name="Microorganisms">
        <title>Osmotic Adaptation and Compatible Solute Biosynthesis of Phototrophic Bacteria as Revealed from Genome Analyses.</title>
        <authorList>
            <person name="Imhoff J.F."/>
            <person name="Rahn T."/>
            <person name="Kunzel S."/>
            <person name="Keller A."/>
            <person name="Neulinger S.C."/>
        </authorList>
    </citation>
    <scope>NUCLEOTIDE SEQUENCE [LARGE SCALE GENOMIC DNA]</scope>
    <source>
        <strain evidence="4 5">DSM 21303</strain>
    </source>
</reference>
<sequence length="113" mass="12654">MSAMQNLGQQLEFNKQGHLARFDDWNPSVAQALAEEEGLALTECHWAVIDFLREYYGTHEIPPSPRVVIKTVGARVSPHVSCSRKHLEALFPNGGCKQACRLAGLPRYYCHSC</sequence>
<dbReference type="InterPro" id="IPR043163">
    <property type="entry name" value="DsrC-like_N"/>
</dbReference>